<sequence>MGADAGECTSSLNNCKDGYFCPLVAGEESITCLTCSEDQPVGASCKCGTILQNCAQCNSEKCDLCSHTFFLKNEICESCGANCRSCTDEKQCQTCSVGYFLSGQTCEKCSESCITCSSINTCLTCKSDQYLTPESTCKNCSKNCTKCNAKEECEVCISNYYISSTFKCELCDIAMPEQLQCRCDTSLVRNCASCSGTKCISCISGYRLIIGSCFKDDCMIDSQCKAGQFCDISETSTNTCITCSSSCKACHGKWNQCISCKEGAFLSQNTCQSCSQESPAGSLCNCGEKQFESCGMCKDGECGKCIDGFTLVGGQCQKCQKNAPLGSVCTCGGDLLKNCASCSQKGCGSCVDNAELILGTCIVEGCGLQAPCREGQYCHKIIAAPDSCMDCASNCSSCLDIKSCEKCSPGHFKMDNKCVSCMLNDNQECNCDDTQITGCRQCQGNTCTMCAPGYSLKEGKCDFCKDITLGQECQCGDILIPNCAQCDTNSKCQLCVDGSKLVEEQCLECKLNPGICGVNMSVGSIIGIAVGSVAGLVIVCVIIVIVVKKSSKKHKMPKRDNDVLIQRTDSNSQLIV</sequence>
<dbReference type="OrthoDB" id="430044at2759"/>
<dbReference type="Gene3D" id="2.10.220.10">
    <property type="entry name" value="Hormone Receptor, Insulin-like Growth Factor Receptor 1, Chain A, domain 2"/>
    <property type="match status" value="1"/>
</dbReference>
<dbReference type="InterPro" id="IPR006212">
    <property type="entry name" value="Furin_repeat"/>
</dbReference>
<gene>
    <name evidence="2" type="ORF">SS50377_16581</name>
    <name evidence="3" type="ORF">SS50377_20867</name>
</gene>
<evidence type="ECO:0000256" key="1">
    <source>
        <dbReference type="SAM" id="Phobius"/>
    </source>
</evidence>
<keyword evidence="1" id="KW-1133">Transmembrane helix</keyword>
<proteinExistence type="predicted"/>
<dbReference type="VEuPathDB" id="GiardiaDB:SS50377_20867"/>
<keyword evidence="1" id="KW-0812">Transmembrane</keyword>
<dbReference type="EMBL" id="KI546135">
    <property type="protein sequence ID" value="EST43543.1"/>
    <property type="molecule type" value="Genomic_DNA"/>
</dbReference>
<dbReference type="PANTHER" id="PTHR45756:SF1">
    <property type="entry name" value="PROTEIN KINASE DOMAIN CONTAINING PROTEIN"/>
    <property type="match status" value="1"/>
</dbReference>
<reference evidence="3" key="2">
    <citation type="submission" date="2020-12" db="EMBL/GenBank/DDBJ databases">
        <title>New Spironucleus salmonicida genome in near-complete chromosomes.</title>
        <authorList>
            <person name="Xu F."/>
            <person name="Kurt Z."/>
            <person name="Jimenez-Gonzalez A."/>
            <person name="Astvaldsson A."/>
            <person name="Andersson J.O."/>
            <person name="Svard S.G."/>
        </authorList>
    </citation>
    <scope>NUCLEOTIDE SEQUENCE</scope>
    <source>
        <strain evidence="3">ATCC 50377</strain>
    </source>
</reference>
<dbReference type="Proteomes" id="UP000018208">
    <property type="component" value="Unassembled WGS sequence"/>
</dbReference>
<dbReference type="EMBL" id="AUWU02000001">
    <property type="protein sequence ID" value="KAH0577513.1"/>
    <property type="molecule type" value="Genomic_DNA"/>
</dbReference>
<evidence type="ECO:0000313" key="3">
    <source>
        <dbReference type="EMBL" id="KAH0577513.1"/>
    </source>
</evidence>
<dbReference type="SUPFAM" id="SSF57184">
    <property type="entry name" value="Growth factor receptor domain"/>
    <property type="match status" value="4"/>
</dbReference>
<reference evidence="2 3" key="1">
    <citation type="journal article" date="2014" name="PLoS Genet.">
        <title>The Genome of Spironucleus salmonicida Highlights a Fish Pathogen Adapted to Fluctuating Environments.</title>
        <authorList>
            <person name="Xu F."/>
            <person name="Jerlstrom-Hultqvist J."/>
            <person name="Einarsson E."/>
            <person name="Astvaldsson A."/>
            <person name="Svard S.G."/>
            <person name="Andersson J.O."/>
        </authorList>
    </citation>
    <scope>NUCLEOTIDE SEQUENCE</scope>
    <source>
        <strain evidence="3">ATCC 50377</strain>
    </source>
</reference>
<keyword evidence="1" id="KW-0472">Membrane</keyword>
<feature type="transmembrane region" description="Helical" evidence="1">
    <location>
        <begin position="525"/>
        <end position="547"/>
    </location>
</feature>
<dbReference type="InterPro" id="IPR053215">
    <property type="entry name" value="TKL_Ser/Thr_kinase"/>
</dbReference>
<evidence type="ECO:0000313" key="4">
    <source>
        <dbReference type="Proteomes" id="UP000018208"/>
    </source>
</evidence>
<accession>V6LGV8</accession>
<organism evidence="2">
    <name type="scientific">Spironucleus salmonicida</name>
    <dbReference type="NCBI Taxonomy" id="348837"/>
    <lineage>
        <taxon>Eukaryota</taxon>
        <taxon>Metamonada</taxon>
        <taxon>Diplomonadida</taxon>
        <taxon>Hexamitidae</taxon>
        <taxon>Hexamitinae</taxon>
        <taxon>Spironucleus</taxon>
    </lineage>
</organism>
<evidence type="ECO:0000313" key="2">
    <source>
        <dbReference type="EMBL" id="EST43543.1"/>
    </source>
</evidence>
<dbReference type="PANTHER" id="PTHR45756">
    <property type="entry name" value="PALMITOYLTRANSFERASE"/>
    <property type="match status" value="1"/>
</dbReference>
<keyword evidence="4" id="KW-1185">Reference proteome</keyword>
<protein>
    <submittedName>
        <fullName evidence="2">Cysteine-rich membrane protein 2</fullName>
    </submittedName>
</protein>
<name>V6LGV8_9EUKA</name>
<dbReference type="InterPro" id="IPR009030">
    <property type="entry name" value="Growth_fac_rcpt_cys_sf"/>
</dbReference>
<dbReference type="AlphaFoldDB" id="V6LGV8"/>
<dbReference type="SMART" id="SM00261">
    <property type="entry name" value="FU"/>
    <property type="match status" value="5"/>
</dbReference>